<organism evidence="2 3">
    <name type="scientific">Eruca vesicaria subsp. sativa</name>
    <name type="common">Garden rocket</name>
    <name type="synonym">Eruca sativa</name>
    <dbReference type="NCBI Taxonomy" id="29727"/>
    <lineage>
        <taxon>Eukaryota</taxon>
        <taxon>Viridiplantae</taxon>
        <taxon>Streptophyta</taxon>
        <taxon>Embryophyta</taxon>
        <taxon>Tracheophyta</taxon>
        <taxon>Spermatophyta</taxon>
        <taxon>Magnoliopsida</taxon>
        <taxon>eudicotyledons</taxon>
        <taxon>Gunneridae</taxon>
        <taxon>Pentapetalae</taxon>
        <taxon>rosids</taxon>
        <taxon>malvids</taxon>
        <taxon>Brassicales</taxon>
        <taxon>Brassicaceae</taxon>
        <taxon>Brassiceae</taxon>
        <taxon>Eruca</taxon>
    </lineage>
</organism>
<keyword evidence="3" id="KW-1185">Reference proteome</keyword>
<evidence type="ECO:0000256" key="1">
    <source>
        <dbReference type="SAM" id="MobiDB-lite"/>
    </source>
</evidence>
<evidence type="ECO:0000313" key="3">
    <source>
        <dbReference type="Proteomes" id="UP001642260"/>
    </source>
</evidence>
<reference evidence="2 3" key="1">
    <citation type="submission" date="2022-03" db="EMBL/GenBank/DDBJ databases">
        <authorList>
            <person name="Macdonald S."/>
            <person name="Ahmed S."/>
            <person name="Newling K."/>
        </authorList>
    </citation>
    <scope>NUCLEOTIDE SEQUENCE [LARGE SCALE GENOMIC DNA]</scope>
</reference>
<protein>
    <submittedName>
        <fullName evidence="2">Uncharacterized protein</fullName>
    </submittedName>
</protein>
<comment type="caution">
    <text evidence="2">The sequence shown here is derived from an EMBL/GenBank/DDBJ whole genome shotgun (WGS) entry which is preliminary data.</text>
</comment>
<proteinExistence type="predicted"/>
<gene>
    <name evidence="2" type="ORF">ERUC_LOCUS588</name>
</gene>
<feature type="compositionally biased region" description="Polar residues" evidence="1">
    <location>
        <begin position="28"/>
        <end position="38"/>
    </location>
</feature>
<dbReference type="AlphaFoldDB" id="A0ABC8IVT5"/>
<dbReference type="EMBL" id="CAKOAT010011114">
    <property type="protein sequence ID" value="CAH8283474.1"/>
    <property type="molecule type" value="Genomic_DNA"/>
</dbReference>
<evidence type="ECO:0000313" key="2">
    <source>
        <dbReference type="EMBL" id="CAH8283474.1"/>
    </source>
</evidence>
<name>A0ABC8IVT5_ERUVS</name>
<sequence>MHVEGKRSDTLSSESKSPKGSMKPQVTKKLSSRSNWSSLPRHDDSKKDDSILVKGFSSFVSSLVLSRPRILSTK</sequence>
<accession>A0ABC8IVT5</accession>
<feature type="region of interest" description="Disordered" evidence="1">
    <location>
        <begin position="1"/>
        <end position="48"/>
    </location>
</feature>
<dbReference type="Proteomes" id="UP001642260">
    <property type="component" value="Unassembled WGS sequence"/>
</dbReference>